<dbReference type="Proteomes" id="UP000185746">
    <property type="component" value="Chromosome"/>
</dbReference>
<dbReference type="RefSeq" id="WP_075527157.1">
    <property type="nucleotide sequence ID" value="NZ_CP017560.1"/>
</dbReference>
<gene>
    <name evidence="1" type="ORF">BI350_05355</name>
</gene>
<organism evidence="1 2">
    <name type="scientific">Sporosarcina ureilytica</name>
    <dbReference type="NCBI Taxonomy" id="298596"/>
    <lineage>
        <taxon>Bacteria</taxon>
        <taxon>Bacillati</taxon>
        <taxon>Bacillota</taxon>
        <taxon>Bacilli</taxon>
        <taxon>Bacillales</taxon>
        <taxon>Caryophanaceae</taxon>
        <taxon>Sporosarcina</taxon>
    </lineage>
</organism>
<reference evidence="1 2" key="1">
    <citation type="submission" date="2016-09" db="EMBL/GenBank/DDBJ databases">
        <title>Complete genome sequence of the Lysinibacillus sphaericus LMG 22257, a specie of Bacillus with ureolytic activity that can effectively biodeposit calcium carbonate.</title>
        <authorList>
            <person name="Yan W."/>
        </authorList>
    </citation>
    <scope>NUCLEOTIDE SEQUENCE [LARGE SCALE GENOMIC DNA]</scope>
    <source>
        <strain evidence="1 2">LMG 22257</strain>
    </source>
</reference>
<keyword evidence="2" id="KW-1185">Reference proteome</keyword>
<proteinExistence type="predicted"/>
<accession>A0A1D8JEC8</accession>
<sequence>MELSSIMASQLRSLQSAVQMSVLNQSLKLNTSAATEMLDSLPNQASVAHPHKGAAIDVKV</sequence>
<evidence type="ECO:0000313" key="2">
    <source>
        <dbReference type="Proteomes" id="UP000185746"/>
    </source>
</evidence>
<dbReference type="EMBL" id="CP017560">
    <property type="protein sequence ID" value="AOV07033.1"/>
    <property type="molecule type" value="Genomic_DNA"/>
</dbReference>
<dbReference type="InterPro" id="IPR025906">
    <property type="entry name" value="YjfB_motility"/>
</dbReference>
<dbReference type="Pfam" id="PF14070">
    <property type="entry name" value="YjfB_motility"/>
    <property type="match status" value="1"/>
</dbReference>
<evidence type="ECO:0000313" key="1">
    <source>
        <dbReference type="EMBL" id="AOV07033.1"/>
    </source>
</evidence>
<protein>
    <submittedName>
        <fullName evidence="1">Putative motility protein</fullName>
    </submittedName>
</protein>
<dbReference type="KEGG" id="surl:BI350_05355"/>
<dbReference type="AlphaFoldDB" id="A0A1D8JEC8"/>
<name>A0A1D8JEC8_9BACL</name>